<dbReference type="OrthoDB" id="771723at2"/>
<reference evidence="1 2" key="1">
    <citation type="submission" date="2017-10" db="EMBL/GenBank/DDBJ databases">
        <title>Whole genome of Pedobacter ginsengisoli T01R-27 isolated from tomato rhizosphere.</title>
        <authorList>
            <person name="Weon H.-Y."/>
            <person name="Lee S.A."/>
            <person name="Sang M.K."/>
            <person name="Song J."/>
        </authorList>
    </citation>
    <scope>NUCLEOTIDE SEQUENCE [LARGE SCALE GENOMIC DNA]</scope>
    <source>
        <strain evidence="1 2">T01R-27</strain>
    </source>
</reference>
<evidence type="ECO:0000313" key="1">
    <source>
        <dbReference type="EMBL" id="ATP55551.1"/>
    </source>
</evidence>
<protein>
    <submittedName>
        <fullName evidence="1">Uncharacterized protein</fullName>
    </submittedName>
</protein>
<name>A0A2D1U1T5_9SPHI</name>
<keyword evidence="2" id="KW-1185">Reference proteome</keyword>
<sequence length="101" mass="11764">MEPKESSPYVKARAVLLAKYFASRNWYVFEGKNNCILFYIPADQVFEYTVDELMEIIVESDFHVVETGLLMSSVTYMFFQHAKLVNEVVVLPMTKYDIYTG</sequence>
<dbReference type="Proteomes" id="UP000223749">
    <property type="component" value="Chromosome"/>
</dbReference>
<accession>A0A2D1U1T5</accession>
<gene>
    <name evidence="1" type="ORF">CPT03_03270</name>
</gene>
<dbReference type="AlphaFoldDB" id="A0A2D1U1T5"/>
<proteinExistence type="predicted"/>
<evidence type="ECO:0000313" key="2">
    <source>
        <dbReference type="Proteomes" id="UP000223749"/>
    </source>
</evidence>
<organism evidence="1 2">
    <name type="scientific">Pedobacter ginsengisoli</name>
    <dbReference type="NCBI Taxonomy" id="363852"/>
    <lineage>
        <taxon>Bacteria</taxon>
        <taxon>Pseudomonadati</taxon>
        <taxon>Bacteroidota</taxon>
        <taxon>Sphingobacteriia</taxon>
        <taxon>Sphingobacteriales</taxon>
        <taxon>Sphingobacteriaceae</taxon>
        <taxon>Pedobacter</taxon>
    </lineage>
</organism>
<dbReference type="KEGG" id="pgs:CPT03_03270"/>
<dbReference type="EMBL" id="CP024091">
    <property type="protein sequence ID" value="ATP55551.1"/>
    <property type="molecule type" value="Genomic_DNA"/>
</dbReference>
<dbReference type="RefSeq" id="WP_099437499.1">
    <property type="nucleotide sequence ID" value="NZ_CP024091.1"/>
</dbReference>